<dbReference type="SUPFAM" id="SSF48452">
    <property type="entry name" value="TPR-like"/>
    <property type="match status" value="2"/>
</dbReference>
<protein>
    <submittedName>
        <fullName evidence="4">Transcriptional regulator with XRE-family HTH domain</fullName>
    </submittedName>
</protein>
<sequence>MPGPGNVGERVRNLRLTRRLSQAQLAGHDLSDSYISLIESGKRTPTPTVLRMLAERLGCTPEYLAEGVEPEQRAHLEVRERHAHLALLGGDPSTAERDFDEVIARSDDPDLTSRARWGRARALEELGRTGEAIALFEELREQAERDPGRASWLPPVIALARCYHAVGDLGQAVALGERALTRLRHLGLGVGHEYTEVGRILLLAYLDRSDPVRAHALGRRMLASPDGAGVEPDESGDPVDGYRKASSRALGEGAVGDALYLADQAVAVHGGVTSTLARARLNLAGAKALLRGVAAFSAELDPSGLPPALLGDGTAEGAVTVVSTPGNGEGGRTIGLLPGRSAGAGWQRSEAARVAAAEEALELLRGTAALEGSESTDGTIERARALVLTGRPEQAIAMLEEFLDTGMALAAPASDDPGQVTGMPDGDAARVRKTAQARIVLARARLAQQDPAAALVVLRAAVGHLDLLPSGRLVAQLLRELGELFEIAGDTKGATAAYRQALEAAGLRRPTPSQTADCDLGRV</sequence>
<dbReference type="AlphaFoldDB" id="A0A931DJJ1"/>
<evidence type="ECO:0000313" key="4">
    <source>
        <dbReference type="EMBL" id="MBG6092354.1"/>
    </source>
</evidence>
<feature type="region of interest" description="Disordered" evidence="2">
    <location>
        <begin position="223"/>
        <end position="244"/>
    </location>
</feature>
<keyword evidence="5" id="KW-1185">Reference proteome</keyword>
<evidence type="ECO:0000313" key="5">
    <source>
        <dbReference type="Proteomes" id="UP000614047"/>
    </source>
</evidence>
<keyword evidence="1" id="KW-0238">DNA-binding</keyword>
<dbReference type="PROSITE" id="PS50943">
    <property type="entry name" value="HTH_CROC1"/>
    <property type="match status" value="1"/>
</dbReference>
<dbReference type="InterPro" id="IPR050807">
    <property type="entry name" value="TransReg_Diox_bact_type"/>
</dbReference>
<name>A0A931DJJ1_9ACTN</name>
<evidence type="ECO:0000256" key="2">
    <source>
        <dbReference type="SAM" id="MobiDB-lite"/>
    </source>
</evidence>
<dbReference type="EMBL" id="JADOUA010000001">
    <property type="protein sequence ID" value="MBG6092354.1"/>
    <property type="molecule type" value="Genomic_DNA"/>
</dbReference>
<proteinExistence type="predicted"/>
<dbReference type="SUPFAM" id="SSF47413">
    <property type="entry name" value="lambda repressor-like DNA-binding domains"/>
    <property type="match status" value="1"/>
</dbReference>
<dbReference type="Gene3D" id="1.10.260.40">
    <property type="entry name" value="lambda repressor-like DNA-binding domains"/>
    <property type="match status" value="1"/>
</dbReference>
<dbReference type="InterPro" id="IPR019734">
    <property type="entry name" value="TPR_rpt"/>
</dbReference>
<evidence type="ECO:0000259" key="3">
    <source>
        <dbReference type="PROSITE" id="PS50943"/>
    </source>
</evidence>
<dbReference type="GO" id="GO:0005829">
    <property type="term" value="C:cytosol"/>
    <property type="evidence" value="ECO:0007669"/>
    <property type="project" value="TreeGrafter"/>
</dbReference>
<dbReference type="SMART" id="SM00530">
    <property type="entry name" value="HTH_XRE"/>
    <property type="match status" value="1"/>
</dbReference>
<dbReference type="CDD" id="cd00093">
    <property type="entry name" value="HTH_XRE"/>
    <property type="match status" value="1"/>
</dbReference>
<dbReference type="InterPro" id="IPR011990">
    <property type="entry name" value="TPR-like_helical_dom_sf"/>
</dbReference>
<accession>A0A931DJJ1</accession>
<dbReference type="GO" id="GO:0003677">
    <property type="term" value="F:DNA binding"/>
    <property type="evidence" value="ECO:0007669"/>
    <property type="project" value="UniProtKB-KW"/>
</dbReference>
<dbReference type="Gene3D" id="1.25.40.10">
    <property type="entry name" value="Tetratricopeptide repeat domain"/>
    <property type="match status" value="2"/>
</dbReference>
<dbReference type="SMART" id="SM00028">
    <property type="entry name" value="TPR"/>
    <property type="match status" value="3"/>
</dbReference>
<reference evidence="4" key="1">
    <citation type="submission" date="2020-11" db="EMBL/GenBank/DDBJ databases">
        <title>Sequencing the genomes of 1000 actinobacteria strains.</title>
        <authorList>
            <person name="Klenk H.-P."/>
        </authorList>
    </citation>
    <scope>NUCLEOTIDE SEQUENCE</scope>
    <source>
        <strain evidence="4">DSM 43175</strain>
    </source>
</reference>
<dbReference type="GO" id="GO:0003700">
    <property type="term" value="F:DNA-binding transcription factor activity"/>
    <property type="evidence" value="ECO:0007669"/>
    <property type="project" value="TreeGrafter"/>
</dbReference>
<dbReference type="PANTHER" id="PTHR46797">
    <property type="entry name" value="HTH-TYPE TRANSCRIPTIONAL REGULATOR"/>
    <property type="match status" value="1"/>
</dbReference>
<comment type="caution">
    <text evidence="4">The sequence shown here is derived from an EMBL/GenBank/DDBJ whole genome shotgun (WGS) entry which is preliminary data.</text>
</comment>
<evidence type="ECO:0000256" key="1">
    <source>
        <dbReference type="ARBA" id="ARBA00023125"/>
    </source>
</evidence>
<organism evidence="4 5">
    <name type="scientific">Actinomadura viridis</name>
    <dbReference type="NCBI Taxonomy" id="58110"/>
    <lineage>
        <taxon>Bacteria</taxon>
        <taxon>Bacillati</taxon>
        <taxon>Actinomycetota</taxon>
        <taxon>Actinomycetes</taxon>
        <taxon>Streptosporangiales</taxon>
        <taxon>Thermomonosporaceae</taxon>
        <taxon>Actinomadura</taxon>
    </lineage>
</organism>
<dbReference type="InterPro" id="IPR010982">
    <property type="entry name" value="Lambda_DNA-bd_dom_sf"/>
</dbReference>
<feature type="domain" description="HTH cro/C1-type" evidence="3">
    <location>
        <begin position="11"/>
        <end position="64"/>
    </location>
</feature>
<dbReference type="Proteomes" id="UP000614047">
    <property type="component" value="Unassembled WGS sequence"/>
</dbReference>
<dbReference type="InterPro" id="IPR001387">
    <property type="entry name" value="Cro/C1-type_HTH"/>
</dbReference>
<dbReference type="Pfam" id="PF01381">
    <property type="entry name" value="HTH_3"/>
    <property type="match status" value="1"/>
</dbReference>
<gene>
    <name evidence="4" type="ORF">IW256_006467</name>
</gene>
<dbReference type="PANTHER" id="PTHR46797:SF1">
    <property type="entry name" value="METHYLPHOSPHONATE SYNTHASE"/>
    <property type="match status" value="1"/>
</dbReference>
<dbReference type="RefSeq" id="WP_197014547.1">
    <property type="nucleotide sequence ID" value="NZ_BAABES010000012.1"/>
</dbReference>